<proteinExistence type="predicted"/>
<sequence>MRLSTLPAASIWSLVLCLFSLVCATPLPMSNRSVQPSSTSVKHTDSLQARELARGPYILFSETVRWNDSLIGTHRLALENVKHYYMSLPNLPTSQTTPPRQSMNVYLGHPTEEVRSKVIQNFRPCCPSCDIILPSDWRNAGDNRGRHAVNCTKPEDVEFPGVEEGAVDNIWTNKCL</sequence>
<gene>
    <name evidence="2" type="ORF">J3R30DRAFT_3450942</name>
</gene>
<dbReference type="EMBL" id="JAOTPV010000004">
    <property type="protein sequence ID" value="KAJ4483698.1"/>
    <property type="molecule type" value="Genomic_DNA"/>
</dbReference>
<reference evidence="2" key="1">
    <citation type="submission" date="2022-08" db="EMBL/GenBank/DDBJ databases">
        <title>A Global Phylogenomic Analysis of the Shiitake Genus Lentinula.</title>
        <authorList>
            <consortium name="DOE Joint Genome Institute"/>
            <person name="Sierra-Patev S."/>
            <person name="Min B."/>
            <person name="Naranjo-Ortiz M."/>
            <person name="Looney B."/>
            <person name="Konkel Z."/>
            <person name="Slot J.C."/>
            <person name="Sakamoto Y."/>
            <person name="Steenwyk J.L."/>
            <person name="Rokas A."/>
            <person name="Carro J."/>
            <person name="Camarero S."/>
            <person name="Ferreira P."/>
            <person name="Molpeceres G."/>
            <person name="Ruiz-Duenas F.J."/>
            <person name="Serrano A."/>
            <person name="Henrissat B."/>
            <person name="Drula E."/>
            <person name="Hughes K.W."/>
            <person name="Mata J.L."/>
            <person name="Ishikawa N.K."/>
            <person name="Vargas-Isla R."/>
            <person name="Ushijima S."/>
            <person name="Smith C.A."/>
            <person name="Ahrendt S."/>
            <person name="Andreopoulos W."/>
            <person name="He G."/>
            <person name="Labutti K."/>
            <person name="Lipzen A."/>
            <person name="Ng V."/>
            <person name="Riley R."/>
            <person name="Sandor L."/>
            <person name="Barry K."/>
            <person name="Martinez A.T."/>
            <person name="Xiao Y."/>
            <person name="Gibbons J.G."/>
            <person name="Terashima K."/>
            <person name="Grigoriev I.V."/>
            <person name="Hibbett D.S."/>
        </authorList>
    </citation>
    <scope>NUCLEOTIDE SEQUENCE</scope>
    <source>
        <strain evidence="2">JLM2183</strain>
    </source>
</reference>
<accession>A0A9W9AK75</accession>
<keyword evidence="3" id="KW-1185">Reference proteome</keyword>
<feature type="signal peptide" evidence="1">
    <location>
        <begin position="1"/>
        <end position="24"/>
    </location>
</feature>
<comment type="caution">
    <text evidence="2">The sequence shown here is derived from an EMBL/GenBank/DDBJ whole genome shotgun (WGS) entry which is preliminary data.</text>
</comment>
<dbReference type="AlphaFoldDB" id="A0A9W9AK75"/>
<protein>
    <submittedName>
        <fullName evidence="2">Uncharacterized protein</fullName>
    </submittedName>
</protein>
<name>A0A9W9AK75_9AGAR</name>
<evidence type="ECO:0000313" key="3">
    <source>
        <dbReference type="Proteomes" id="UP001150266"/>
    </source>
</evidence>
<organism evidence="2 3">
    <name type="scientific">Lentinula aciculospora</name>
    <dbReference type="NCBI Taxonomy" id="153920"/>
    <lineage>
        <taxon>Eukaryota</taxon>
        <taxon>Fungi</taxon>
        <taxon>Dikarya</taxon>
        <taxon>Basidiomycota</taxon>
        <taxon>Agaricomycotina</taxon>
        <taxon>Agaricomycetes</taxon>
        <taxon>Agaricomycetidae</taxon>
        <taxon>Agaricales</taxon>
        <taxon>Marasmiineae</taxon>
        <taxon>Omphalotaceae</taxon>
        <taxon>Lentinula</taxon>
    </lineage>
</organism>
<evidence type="ECO:0000256" key="1">
    <source>
        <dbReference type="SAM" id="SignalP"/>
    </source>
</evidence>
<dbReference type="Proteomes" id="UP001150266">
    <property type="component" value="Unassembled WGS sequence"/>
</dbReference>
<evidence type="ECO:0000313" key="2">
    <source>
        <dbReference type="EMBL" id="KAJ4483698.1"/>
    </source>
</evidence>
<keyword evidence="1" id="KW-0732">Signal</keyword>
<feature type="chain" id="PRO_5040860741" evidence="1">
    <location>
        <begin position="25"/>
        <end position="176"/>
    </location>
</feature>